<accession>A0A1F5H3V5</accession>
<sequence>MLPLFYWQAKVTKNINQWINQWITQLPECGMIASLIHGLAKKPPILTWQVTTIRKLVLKIIEGKK</sequence>
<comment type="caution">
    <text evidence="1">The sequence shown here is derived from an EMBL/GenBank/DDBJ whole genome shotgun (WGS) entry which is preliminary data.</text>
</comment>
<dbReference type="AlphaFoldDB" id="A0A1F5H3V5"/>
<reference evidence="1 2" key="1">
    <citation type="journal article" date="2016" name="Nat. Commun.">
        <title>Thousands of microbial genomes shed light on interconnected biogeochemical processes in an aquifer system.</title>
        <authorList>
            <person name="Anantharaman K."/>
            <person name="Brown C.T."/>
            <person name="Hug L.A."/>
            <person name="Sharon I."/>
            <person name="Castelle C.J."/>
            <person name="Probst A.J."/>
            <person name="Thomas B.C."/>
            <person name="Singh A."/>
            <person name="Wilkins M.J."/>
            <person name="Karaoz U."/>
            <person name="Brodie E.L."/>
            <person name="Williams K.H."/>
            <person name="Hubbard S.S."/>
            <person name="Banfield J.F."/>
        </authorList>
    </citation>
    <scope>NUCLEOTIDE SEQUENCE [LARGE SCALE GENOMIC DNA]</scope>
</reference>
<dbReference type="Proteomes" id="UP000177039">
    <property type="component" value="Unassembled WGS sequence"/>
</dbReference>
<evidence type="ECO:0000313" key="1">
    <source>
        <dbReference type="EMBL" id="OGD98749.1"/>
    </source>
</evidence>
<protein>
    <submittedName>
        <fullName evidence="1">Uncharacterized protein</fullName>
    </submittedName>
</protein>
<proteinExistence type="predicted"/>
<dbReference type="EMBL" id="MFBT01000032">
    <property type="protein sequence ID" value="OGD98749.1"/>
    <property type="molecule type" value="Genomic_DNA"/>
</dbReference>
<evidence type="ECO:0000313" key="2">
    <source>
        <dbReference type="Proteomes" id="UP000177039"/>
    </source>
</evidence>
<name>A0A1F5H3V5_9BACT</name>
<organism evidence="1 2">
    <name type="scientific">Candidatus Curtissbacteria bacterium RIFCSPLOWO2_01_FULL_42_50</name>
    <dbReference type="NCBI Taxonomy" id="1797730"/>
    <lineage>
        <taxon>Bacteria</taxon>
        <taxon>Candidatus Curtissiibacteriota</taxon>
    </lineage>
</organism>
<gene>
    <name evidence="1" type="ORF">A3B54_04885</name>
</gene>